<dbReference type="EMBL" id="VEPZ02001774">
    <property type="protein sequence ID" value="KAE8655851.1"/>
    <property type="molecule type" value="Genomic_DNA"/>
</dbReference>
<keyword evidence="3 9" id="KW-0862">Zinc</keyword>
<dbReference type="GO" id="GO:0008270">
    <property type="term" value="F:zinc ion binding"/>
    <property type="evidence" value="ECO:0007669"/>
    <property type="project" value="UniProtKB-KW"/>
</dbReference>
<keyword evidence="2 8" id="KW-0863">Zinc-finger</keyword>
<feature type="compositionally biased region" description="Low complexity" evidence="10">
    <location>
        <begin position="90"/>
        <end position="99"/>
    </location>
</feature>
<dbReference type="PROSITE" id="PS50884">
    <property type="entry name" value="ZF_DOF_2"/>
    <property type="match status" value="1"/>
</dbReference>
<evidence type="ECO:0000256" key="6">
    <source>
        <dbReference type="ARBA" id="ARBA00023163"/>
    </source>
</evidence>
<gene>
    <name evidence="12" type="ORF">F3Y22_tig00117016pilonHSYRG00131</name>
</gene>
<evidence type="ECO:0000256" key="7">
    <source>
        <dbReference type="ARBA" id="ARBA00023242"/>
    </source>
</evidence>
<evidence type="ECO:0000256" key="2">
    <source>
        <dbReference type="ARBA" id="ARBA00022771"/>
    </source>
</evidence>
<dbReference type="Pfam" id="PF02701">
    <property type="entry name" value="Zn_ribbon_Dof"/>
    <property type="match status" value="1"/>
</dbReference>
<dbReference type="PANTHER" id="PTHR31992:SF313">
    <property type="entry name" value="DOF ZINC FINGER PROTEIN DOF5.7"/>
    <property type="match status" value="1"/>
</dbReference>
<comment type="function">
    <text evidence="9">Transcription factor that binds specifically to a 5'-AA[AG]G-3' consensus core sequence.</text>
</comment>
<dbReference type="AlphaFoldDB" id="A0A6A2WEP8"/>
<evidence type="ECO:0000256" key="9">
    <source>
        <dbReference type="RuleBase" id="RU369094"/>
    </source>
</evidence>
<keyword evidence="5 8" id="KW-0238">DNA-binding</keyword>
<dbReference type="OrthoDB" id="1927254at2759"/>
<evidence type="ECO:0000256" key="5">
    <source>
        <dbReference type="ARBA" id="ARBA00023125"/>
    </source>
</evidence>
<keyword evidence="7 8" id="KW-0539">Nucleus</keyword>
<dbReference type="InterPro" id="IPR003851">
    <property type="entry name" value="Znf_Dof"/>
</dbReference>
<name>A0A6A2WEP8_HIBSY</name>
<sequence length="321" mass="35280">MMSPAKPGSSKEETQKSGNRKTSSSRTQEQTLKCPRCESPNIKFCYFNNYSLSQPRHFCKTCRRYWTKGGSLRNVPIGGGSRKNKKMKPSSRLSGESRASASASEMGGLKFLHELSPAVDFQLGGLSFPRFNPSPATGIYNQFVSFGDGNSPSLCLDPSGSSSSFMGFSNYPNCDLSCAIQEVESSLNVNSSLASSIEFLSSINQYLHWKLQQQRLAMLFYGENQKENSSTTAYSAPVLDENQAQKPLPILFQNMEVSKAENISAAGTPRKDTSNEWFLGNSYAAPVTQTPTNSGNGNDNTSCNWNGVQPWNDLHQYSTLL</sequence>
<evidence type="ECO:0000256" key="10">
    <source>
        <dbReference type="SAM" id="MobiDB-lite"/>
    </source>
</evidence>
<feature type="domain" description="Dof-type" evidence="11">
    <location>
        <begin position="32"/>
        <end position="86"/>
    </location>
</feature>
<dbReference type="PANTHER" id="PTHR31992">
    <property type="entry name" value="DOF ZINC FINGER PROTEIN DOF1.4-RELATED"/>
    <property type="match status" value="1"/>
</dbReference>
<evidence type="ECO:0000256" key="3">
    <source>
        <dbReference type="ARBA" id="ARBA00022833"/>
    </source>
</evidence>
<organism evidence="12 13">
    <name type="scientific">Hibiscus syriacus</name>
    <name type="common">Rose of Sharon</name>
    <dbReference type="NCBI Taxonomy" id="106335"/>
    <lineage>
        <taxon>Eukaryota</taxon>
        <taxon>Viridiplantae</taxon>
        <taxon>Streptophyta</taxon>
        <taxon>Embryophyta</taxon>
        <taxon>Tracheophyta</taxon>
        <taxon>Spermatophyta</taxon>
        <taxon>Magnoliopsida</taxon>
        <taxon>eudicotyledons</taxon>
        <taxon>Gunneridae</taxon>
        <taxon>Pentapetalae</taxon>
        <taxon>rosids</taxon>
        <taxon>malvids</taxon>
        <taxon>Malvales</taxon>
        <taxon>Malvaceae</taxon>
        <taxon>Malvoideae</taxon>
        <taxon>Hibiscus</taxon>
    </lineage>
</organism>
<keyword evidence="4 9" id="KW-0805">Transcription regulation</keyword>
<comment type="caution">
    <text evidence="12">The sequence shown here is derived from an EMBL/GenBank/DDBJ whole genome shotgun (WGS) entry which is preliminary data.</text>
</comment>
<evidence type="ECO:0000256" key="1">
    <source>
        <dbReference type="ARBA" id="ARBA00022723"/>
    </source>
</evidence>
<dbReference type="GO" id="GO:0003677">
    <property type="term" value="F:DNA binding"/>
    <property type="evidence" value="ECO:0007669"/>
    <property type="project" value="UniProtKB-UniRule"/>
</dbReference>
<feature type="region of interest" description="Disordered" evidence="10">
    <location>
        <begin position="73"/>
        <end position="99"/>
    </location>
</feature>
<keyword evidence="1 9" id="KW-0479">Metal-binding</keyword>
<feature type="region of interest" description="Disordered" evidence="10">
    <location>
        <begin position="1"/>
        <end position="32"/>
    </location>
</feature>
<dbReference type="GO" id="GO:0005634">
    <property type="term" value="C:nucleus"/>
    <property type="evidence" value="ECO:0007669"/>
    <property type="project" value="UniProtKB-SubCell"/>
</dbReference>
<dbReference type="Proteomes" id="UP000436088">
    <property type="component" value="Unassembled WGS sequence"/>
</dbReference>
<proteinExistence type="predicted"/>
<evidence type="ECO:0000256" key="8">
    <source>
        <dbReference type="PROSITE-ProRule" id="PRU00071"/>
    </source>
</evidence>
<dbReference type="PROSITE" id="PS01361">
    <property type="entry name" value="ZF_DOF_1"/>
    <property type="match status" value="1"/>
</dbReference>
<evidence type="ECO:0000256" key="4">
    <source>
        <dbReference type="ARBA" id="ARBA00023015"/>
    </source>
</evidence>
<evidence type="ECO:0000313" key="13">
    <source>
        <dbReference type="Proteomes" id="UP000436088"/>
    </source>
</evidence>
<dbReference type="InterPro" id="IPR045174">
    <property type="entry name" value="Dof"/>
</dbReference>
<evidence type="ECO:0000259" key="11">
    <source>
        <dbReference type="PROSITE" id="PS50884"/>
    </source>
</evidence>
<evidence type="ECO:0000313" key="12">
    <source>
        <dbReference type="EMBL" id="KAE8655851.1"/>
    </source>
</evidence>
<protein>
    <recommendedName>
        <fullName evidence="9">Dof zinc finger protein</fullName>
    </recommendedName>
</protein>
<keyword evidence="13" id="KW-1185">Reference proteome</keyword>
<accession>A0A6A2WEP8</accession>
<feature type="compositionally biased region" description="Polar residues" evidence="10">
    <location>
        <begin position="16"/>
        <end position="31"/>
    </location>
</feature>
<dbReference type="GO" id="GO:0003700">
    <property type="term" value="F:DNA-binding transcription factor activity"/>
    <property type="evidence" value="ECO:0007669"/>
    <property type="project" value="UniProtKB-UniRule"/>
</dbReference>
<comment type="subcellular location">
    <subcellularLocation>
        <location evidence="8 9">Nucleus</location>
    </subcellularLocation>
</comment>
<keyword evidence="6 9" id="KW-0804">Transcription</keyword>
<reference evidence="12" key="1">
    <citation type="submission" date="2019-09" db="EMBL/GenBank/DDBJ databases">
        <title>Draft genome information of white flower Hibiscus syriacus.</title>
        <authorList>
            <person name="Kim Y.-M."/>
        </authorList>
    </citation>
    <scope>NUCLEOTIDE SEQUENCE [LARGE SCALE GENOMIC DNA]</scope>
    <source>
        <strain evidence="12">YM2019G1</strain>
    </source>
</reference>